<gene>
    <name evidence="1" type="ORF">L602_000200000800</name>
</gene>
<dbReference type="InterPro" id="IPR007460">
    <property type="entry name" value="BrnT_toxin"/>
</dbReference>
<name>A0A562BP08_9BURK</name>
<dbReference type="EMBL" id="VLJN01000012">
    <property type="protein sequence ID" value="TWG86679.1"/>
    <property type="molecule type" value="Genomic_DNA"/>
</dbReference>
<comment type="caution">
    <text evidence="1">The sequence shown here is derived from an EMBL/GenBank/DDBJ whole genome shotgun (WGS) entry which is preliminary data.</text>
</comment>
<evidence type="ECO:0000313" key="2">
    <source>
        <dbReference type="Proteomes" id="UP000318141"/>
    </source>
</evidence>
<evidence type="ECO:0000313" key="1">
    <source>
        <dbReference type="EMBL" id="TWG86679.1"/>
    </source>
</evidence>
<dbReference type="Gene3D" id="3.10.450.530">
    <property type="entry name" value="Ribonuclease toxin, BrnT, of type II toxin-antitoxin system"/>
    <property type="match status" value="1"/>
</dbReference>
<protein>
    <submittedName>
        <fullName evidence="1">Uncharacterized protein</fullName>
    </submittedName>
</protein>
<dbReference type="Proteomes" id="UP000318141">
    <property type="component" value="Unassembled WGS sequence"/>
</dbReference>
<dbReference type="Pfam" id="PF04365">
    <property type="entry name" value="BrnT_toxin"/>
    <property type="match status" value="1"/>
</dbReference>
<proteinExistence type="predicted"/>
<keyword evidence="2" id="KW-1185">Reference proteome</keyword>
<accession>A0A562BP08</accession>
<dbReference type="InterPro" id="IPR038573">
    <property type="entry name" value="BrnT_sf"/>
</dbReference>
<reference evidence="1 2" key="1">
    <citation type="submission" date="2019-07" db="EMBL/GenBank/DDBJ databases">
        <title>Genome sequencing of lignin-degrading bacterial isolates.</title>
        <authorList>
            <person name="Gladden J."/>
        </authorList>
    </citation>
    <scope>NUCLEOTIDE SEQUENCE [LARGE SCALE GENOMIC DNA]</scope>
    <source>
        <strain evidence="1 2">J11</strain>
    </source>
</reference>
<organism evidence="1 2">
    <name type="scientific">Cupriavidus gilardii J11</name>
    <dbReference type="NCBI Taxonomy" id="936133"/>
    <lineage>
        <taxon>Bacteria</taxon>
        <taxon>Pseudomonadati</taxon>
        <taxon>Pseudomonadota</taxon>
        <taxon>Betaproteobacteria</taxon>
        <taxon>Burkholderiales</taxon>
        <taxon>Burkholderiaceae</taxon>
        <taxon>Cupriavidus</taxon>
    </lineage>
</organism>
<sequence>MATLPCSGQPPPDTVMFVCTKKLTGDFFVHTIMDIVFDRLKNERNILLPGLSFERAAEFDFESAVYLLDDRRQYGEARYIAVGYLDGRLHVLCFTESPTGLRVISFRKANAREARKYGKPQTID</sequence>
<dbReference type="AlphaFoldDB" id="A0A562BP08"/>